<keyword evidence="11" id="KW-0645">Protease</keyword>
<gene>
    <name evidence="11" type="ORF">G443_003848</name>
</gene>
<evidence type="ECO:0000256" key="8">
    <source>
        <dbReference type="SAM" id="MobiDB-lite"/>
    </source>
</evidence>
<accession>A0ABT1JM25</accession>
<evidence type="ECO:0000313" key="12">
    <source>
        <dbReference type="Proteomes" id="UP000791080"/>
    </source>
</evidence>
<feature type="compositionally biased region" description="Polar residues" evidence="8">
    <location>
        <begin position="67"/>
        <end position="77"/>
    </location>
</feature>
<feature type="compositionally biased region" description="Basic and acidic residues" evidence="8">
    <location>
        <begin position="467"/>
        <end position="477"/>
    </location>
</feature>
<feature type="compositionally biased region" description="Pro residues" evidence="8">
    <location>
        <begin position="481"/>
        <end position="492"/>
    </location>
</feature>
<dbReference type="InterPro" id="IPR012338">
    <property type="entry name" value="Beta-lactam/transpept-like"/>
</dbReference>
<feature type="region of interest" description="Disordered" evidence="8">
    <location>
        <begin position="376"/>
        <end position="411"/>
    </location>
</feature>
<evidence type="ECO:0000256" key="3">
    <source>
        <dbReference type="ARBA" id="ARBA00022801"/>
    </source>
</evidence>
<dbReference type="Proteomes" id="UP000791080">
    <property type="component" value="Unassembled WGS sequence"/>
</dbReference>
<dbReference type="PANTHER" id="PTHR21581">
    <property type="entry name" value="D-ALANYL-D-ALANINE CARBOXYPEPTIDASE"/>
    <property type="match status" value="1"/>
</dbReference>
<dbReference type="PANTHER" id="PTHR21581:SF33">
    <property type="entry name" value="D-ALANYL-D-ALANINE CARBOXYPEPTIDASE DACB"/>
    <property type="match status" value="1"/>
</dbReference>
<feature type="transmembrane region" description="Helical" evidence="9">
    <location>
        <begin position="36"/>
        <end position="54"/>
    </location>
</feature>
<keyword evidence="3" id="KW-0378">Hydrolase</keyword>
<dbReference type="SUPFAM" id="SSF56601">
    <property type="entry name" value="beta-lactamase/transpeptidase-like"/>
    <property type="match status" value="1"/>
</dbReference>
<keyword evidence="11" id="KW-0121">Carboxypeptidase</keyword>
<keyword evidence="9" id="KW-0472">Membrane</keyword>
<evidence type="ECO:0000313" key="11">
    <source>
        <dbReference type="EMBL" id="MCP2333578.1"/>
    </source>
</evidence>
<organism evidence="11 12">
    <name type="scientific">Actinoalloteichus caeruleus DSM 43889</name>
    <dbReference type="NCBI Taxonomy" id="1120930"/>
    <lineage>
        <taxon>Bacteria</taxon>
        <taxon>Bacillati</taxon>
        <taxon>Actinomycetota</taxon>
        <taxon>Actinomycetes</taxon>
        <taxon>Pseudonocardiales</taxon>
        <taxon>Pseudonocardiaceae</taxon>
        <taxon>Actinoalloteichus</taxon>
        <taxon>Actinoalloteichus cyanogriseus</taxon>
    </lineage>
</organism>
<keyword evidence="4" id="KW-0133">Cell shape</keyword>
<evidence type="ECO:0000259" key="10">
    <source>
        <dbReference type="Pfam" id="PF00768"/>
    </source>
</evidence>
<name>A0ABT1JM25_ACTCY</name>
<dbReference type="GO" id="GO:0004180">
    <property type="term" value="F:carboxypeptidase activity"/>
    <property type="evidence" value="ECO:0007669"/>
    <property type="project" value="UniProtKB-KW"/>
</dbReference>
<feature type="region of interest" description="Disordered" evidence="8">
    <location>
        <begin position="67"/>
        <end position="131"/>
    </location>
</feature>
<feature type="domain" description="Peptidase S11 D-alanyl-D-alanine carboxypeptidase A N-terminal" evidence="10">
    <location>
        <begin position="131"/>
        <end position="349"/>
    </location>
</feature>
<comment type="caution">
    <text evidence="11">The sequence shown here is derived from an EMBL/GenBank/DDBJ whole genome shotgun (WGS) entry which is preliminary data.</text>
</comment>
<evidence type="ECO:0000256" key="5">
    <source>
        <dbReference type="ARBA" id="ARBA00022984"/>
    </source>
</evidence>
<evidence type="ECO:0000256" key="1">
    <source>
        <dbReference type="ARBA" id="ARBA00007164"/>
    </source>
</evidence>
<feature type="region of interest" description="Disordered" evidence="8">
    <location>
        <begin position="462"/>
        <end position="492"/>
    </location>
</feature>
<proteinExistence type="inferred from homology"/>
<protein>
    <submittedName>
        <fullName evidence="11">D-alanyl-D-alanine carboxypeptidase (Penicillin-binding protein 5/6)</fullName>
    </submittedName>
</protein>
<keyword evidence="9" id="KW-1133">Transmembrane helix</keyword>
<feature type="transmembrane region" description="Helical" evidence="9">
    <location>
        <begin position="431"/>
        <end position="451"/>
    </location>
</feature>
<keyword evidence="6" id="KW-0961">Cell wall biogenesis/degradation</keyword>
<keyword evidence="2" id="KW-0732">Signal</keyword>
<dbReference type="PRINTS" id="PR00725">
    <property type="entry name" value="DADACBPTASE1"/>
</dbReference>
<evidence type="ECO:0000256" key="6">
    <source>
        <dbReference type="ARBA" id="ARBA00023316"/>
    </source>
</evidence>
<dbReference type="Pfam" id="PF00768">
    <property type="entry name" value="Peptidase_S11"/>
    <property type="match status" value="1"/>
</dbReference>
<evidence type="ECO:0000256" key="9">
    <source>
        <dbReference type="SAM" id="Phobius"/>
    </source>
</evidence>
<keyword evidence="9" id="KW-0812">Transmembrane</keyword>
<evidence type="ECO:0000256" key="7">
    <source>
        <dbReference type="RuleBase" id="RU004016"/>
    </source>
</evidence>
<feature type="compositionally biased region" description="Low complexity" evidence="8">
    <location>
        <begin position="393"/>
        <end position="404"/>
    </location>
</feature>
<sequence length="492" mass="50202">MPAKAIETLTAPVAGAITQSGVASLRSVSMPARRRFAAALSIGVGAALLAPLGLVTGTAVASPSWQPAALTQDQNGTECPVRESPPAAPSDTEGLAPGEGPPPPLAVPDEPVGGERLGECGEVLPEGAPPAPADVTAASWVVADLGSGEVLAARDPHGRHRPAATMKILTALVALRDLGMEDIVVGTPEDVAQGGAAMGIAANTEYTTRQVVNGLVMASGNDAANALARQLGGIPATLDRMNAVAEELGALDTRATTPSGLEAPGISTSAYDVTLFLREALGNEDYLSAFSSPELPLPGGALGPLVNDSDLLANYPGALGGRDSFTDDARYTFAGAAERDGRRLGVVLLRGEPVTPLWQQAASLLDYGFALPAESGVGTLDTSPPESDDAAEAGESGDASAAGGDADEPVTAQDQPRLADRAGDTSMFGSFGLPLTILAGVVVLFFTVLTLRDRAARRKAAARRAAKQREEAAKATEDWLWPPPNQNPPQQG</sequence>
<keyword evidence="5" id="KW-0573">Peptidoglycan synthesis</keyword>
<reference evidence="11 12" key="1">
    <citation type="submission" date="2022-06" db="EMBL/GenBank/DDBJ databases">
        <title>Genomic Encyclopedia of Type Strains, Phase I: the one thousand microbial genomes (KMG-I) project.</title>
        <authorList>
            <person name="Kyrpides N."/>
        </authorList>
    </citation>
    <scope>NUCLEOTIDE SEQUENCE [LARGE SCALE GENOMIC DNA]</scope>
    <source>
        <strain evidence="11 12">DSM 43889</strain>
    </source>
</reference>
<evidence type="ECO:0000256" key="4">
    <source>
        <dbReference type="ARBA" id="ARBA00022960"/>
    </source>
</evidence>
<comment type="similarity">
    <text evidence="1 7">Belongs to the peptidase S11 family.</text>
</comment>
<dbReference type="Gene3D" id="3.40.710.10">
    <property type="entry name" value="DD-peptidase/beta-lactamase superfamily"/>
    <property type="match status" value="1"/>
</dbReference>
<dbReference type="InterPro" id="IPR001967">
    <property type="entry name" value="Peptidase_S11_N"/>
</dbReference>
<dbReference type="InterPro" id="IPR018044">
    <property type="entry name" value="Peptidase_S11"/>
</dbReference>
<keyword evidence="12" id="KW-1185">Reference proteome</keyword>
<evidence type="ECO:0000256" key="2">
    <source>
        <dbReference type="ARBA" id="ARBA00022729"/>
    </source>
</evidence>
<dbReference type="EMBL" id="AUBJ02000001">
    <property type="protein sequence ID" value="MCP2333578.1"/>
    <property type="molecule type" value="Genomic_DNA"/>
</dbReference>